<dbReference type="InterPro" id="IPR027417">
    <property type="entry name" value="P-loop_NTPase"/>
</dbReference>
<feature type="compositionally biased region" description="Basic and acidic residues" evidence="11">
    <location>
        <begin position="673"/>
        <end position="684"/>
    </location>
</feature>
<keyword evidence="4 9" id="KW-0547">Nucleotide-binding</keyword>
<dbReference type="VEuPathDB" id="TriTrypDB:LpyrH10_17_1330"/>
<keyword evidence="8" id="KW-0206">Cytoskeleton</keyword>
<keyword evidence="14" id="KW-1185">Reference proteome</keyword>
<keyword evidence="3" id="KW-0493">Microtubule</keyword>
<name>A0A0N0DTD7_LEPPY</name>
<dbReference type="GO" id="GO:0072686">
    <property type="term" value="C:mitotic spindle"/>
    <property type="evidence" value="ECO:0007669"/>
    <property type="project" value="TreeGrafter"/>
</dbReference>
<dbReference type="InterPro" id="IPR019821">
    <property type="entry name" value="Kinesin_motor_CS"/>
</dbReference>
<dbReference type="PANTHER" id="PTHR47970">
    <property type="entry name" value="KINESIN-LIKE PROTEIN KIF11"/>
    <property type="match status" value="1"/>
</dbReference>
<dbReference type="Gene3D" id="3.40.850.10">
    <property type="entry name" value="Kinesin motor domain"/>
    <property type="match status" value="1"/>
</dbReference>
<dbReference type="GO" id="GO:0051231">
    <property type="term" value="P:spindle elongation"/>
    <property type="evidence" value="ECO:0007669"/>
    <property type="project" value="TreeGrafter"/>
</dbReference>
<evidence type="ECO:0000256" key="8">
    <source>
        <dbReference type="ARBA" id="ARBA00023212"/>
    </source>
</evidence>
<comment type="subcellular location">
    <subcellularLocation>
        <location evidence="1">Cytoplasm</location>
        <location evidence="1">Cytoskeleton</location>
    </subcellularLocation>
</comment>
<feature type="domain" description="Kinesin motor" evidence="12">
    <location>
        <begin position="34"/>
        <end position="402"/>
    </location>
</feature>
<evidence type="ECO:0000256" key="6">
    <source>
        <dbReference type="ARBA" id="ARBA00023054"/>
    </source>
</evidence>
<keyword evidence="5 9" id="KW-0067">ATP-binding</keyword>
<dbReference type="PROSITE" id="PS50067">
    <property type="entry name" value="KINESIN_MOTOR_2"/>
    <property type="match status" value="1"/>
</dbReference>
<dbReference type="PRINTS" id="PR00380">
    <property type="entry name" value="KINESINHEAVY"/>
</dbReference>
<evidence type="ECO:0000256" key="2">
    <source>
        <dbReference type="ARBA" id="ARBA00022490"/>
    </source>
</evidence>
<dbReference type="GO" id="GO:0008017">
    <property type="term" value="F:microtubule binding"/>
    <property type="evidence" value="ECO:0007669"/>
    <property type="project" value="InterPro"/>
</dbReference>
<dbReference type="InterPro" id="IPR056614">
    <property type="entry name" value="FAZ1_cons"/>
</dbReference>
<dbReference type="OMA" id="ENACKME"/>
<dbReference type="RefSeq" id="XP_015655753.1">
    <property type="nucleotide sequence ID" value="XM_015805747.1"/>
</dbReference>
<dbReference type="Proteomes" id="UP000037923">
    <property type="component" value="Unassembled WGS sequence"/>
</dbReference>
<dbReference type="FunFam" id="3.40.850.10:FF:000042">
    <property type="entry name" value="Kinesin family member 14"/>
    <property type="match status" value="1"/>
</dbReference>
<comment type="similarity">
    <text evidence="9">Belongs to the TRAFAC class myosin-kinesin ATPase superfamily. Kinesin family.</text>
</comment>
<keyword evidence="7 9" id="KW-0505">Motor protein</keyword>
<dbReference type="InterPro" id="IPR001752">
    <property type="entry name" value="Kinesin_motor_dom"/>
</dbReference>
<evidence type="ECO:0000313" key="14">
    <source>
        <dbReference type="Proteomes" id="UP000037923"/>
    </source>
</evidence>
<dbReference type="OrthoDB" id="267991at2759"/>
<keyword evidence="2" id="KW-0963">Cytoplasm</keyword>
<feature type="compositionally biased region" description="Basic and acidic residues" evidence="11">
    <location>
        <begin position="985"/>
        <end position="994"/>
    </location>
</feature>
<accession>A0A0N0DTD7</accession>
<comment type="caution">
    <text evidence="13">The sequence shown here is derived from an EMBL/GenBank/DDBJ whole genome shotgun (WGS) entry which is preliminary data.</text>
</comment>
<feature type="region of interest" description="Disordered" evidence="11">
    <location>
        <begin position="1"/>
        <end position="35"/>
    </location>
</feature>
<gene>
    <name evidence="13" type="ORF">ABB37_07201</name>
</gene>
<evidence type="ECO:0000313" key="13">
    <source>
        <dbReference type="EMBL" id="KPA77314.1"/>
    </source>
</evidence>
<evidence type="ECO:0000256" key="5">
    <source>
        <dbReference type="ARBA" id="ARBA00022840"/>
    </source>
</evidence>
<dbReference type="SMART" id="SM00129">
    <property type="entry name" value="KISc"/>
    <property type="match status" value="1"/>
</dbReference>
<dbReference type="EMBL" id="LGTL01000017">
    <property type="protein sequence ID" value="KPA77314.1"/>
    <property type="molecule type" value="Genomic_DNA"/>
</dbReference>
<feature type="coiled-coil region" evidence="10">
    <location>
        <begin position="446"/>
        <end position="553"/>
    </location>
</feature>
<sequence length="1006" mass="112101">MGKGKSAKHEGSRSPPPTARSMVSDAPPRTESDSVKVSIRVRPFNQREVGSNMTSILATDSRKATVTITNPNPKQLTSETKKTFQYDDVFWSADKPDASGSRPATQADVFQKIGFPLVEHAFGGFNSCLFAYGQTGSGKTYTMMGADVSALGGEGSGVTPRICLEIFARKASVEAEGHSRWSVELGYVEVYNERVSDLLAKRRKGAKAADEECVEVREHPSRGVFLEGQRLVEVASLDDVVRLMEVGNGVRHTAATKMNDRSSRSHAIVMLVLHEERTMTTKAGETIKTAGKSSRMNLVDLAGSERVAQSQVEGQQFKEATHINLSLTTLGRVIDALADMAEKKGKSQWTLPPYRDSKLTFILKDSLGGNSKTFMLATVSPSALNYDETLSTLRYASRARDVVNVAQVNEDPRARRIRELEEQMASMRLNMTGGDPAYICELEEKLALLESEAQKRAADLQMLEKERQKNEIRDLMLKATEAERLELLEKADELEQQVADSRAQADRMEKENRRMVALQKEKEAQLRAREASLENFRQEMRRRECSMENHREEWQVSVETEQTLRQAALLELCEAEERHFDGCNFFHDLIRELRRAYGAMIRKALEQGVERQMVSKRELAEATEAAKTHEQEMDAIKIRVMQYETDVVDLRKKLEQAETEFTAMSTAASAAAEQHRADDQKTKDALASVTSELEAASKEAAAAEQENEKLREQLEITQTELACATHAKEAVTGEKERLQSALDGQTSETEALRRTLDDLRTELDAATTQAEEAKKTFESELTSKDCALEAAQSAGDALHRNLEATTTALTEAQAQHAAALEAITKAEEANAALSTTLAQQREAQQALEKQLAEQQKAAAELARFDERWELPAAADAPTTTSAHTKVFPEAEWSIVLQEKPRELDRIFRNDVALACHVRPAAVTRLQFVLGSLHASFEVQHLTSVSPKDIAERLAAYPFRGMQELYESRNDPAFGLDALAAEHENLRSEHDENTAKYDQLQQDHQQI</sequence>
<dbReference type="PROSITE" id="PS00411">
    <property type="entry name" value="KINESIN_MOTOR_1"/>
    <property type="match status" value="1"/>
</dbReference>
<dbReference type="Pfam" id="PF00225">
    <property type="entry name" value="Kinesin"/>
    <property type="match status" value="1"/>
</dbReference>
<dbReference type="GO" id="GO:0090307">
    <property type="term" value="P:mitotic spindle assembly"/>
    <property type="evidence" value="ECO:0007669"/>
    <property type="project" value="TreeGrafter"/>
</dbReference>
<dbReference type="GO" id="GO:0005876">
    <property type="term" value="C:spindle microtubule"/>
    <property type="evidence" value="ECO:0007669"/>
    <property type="project" value="TreeGrafter"/>
</dbReference>
<keyword evidence="6 10" id="KW-0175">Coiled coil</keyword>
<evidence type="ECO:0000256" key="7">
    <source>
        <dbReference type="ARBA" id="ARBA00023175"/>
    </source>
</evidence>
<feature type="coiled-coil region" evidence="10">
    <location>
        <begin position="809"/>
        <end position="867"/>
    </location>
</feature>
<dbReference type="InterPro" id="IPR047149">
    <property type="entry name" value="KIF11-like"/>
</dbReference>
<dbReference type="GO" id="GO:0007018">
    <property type="term" value="P:microtubule-based movement"/>
    <property type="evidence" value="ECO:0007669"/>
    <property type="project" value="InterPro"/>
</dbReference>
<organism evidence="13 14">
    <name type="scientific">Leptomonas pyrrhocoris</name>
    <name type="common">Firebug parasite</name>
    <dbReference type="NCBI Taxonomy" id="157538"/>
    <lineage>
        <taxon>Eukaryota</taxon>
        <taxon>Discoba</taxon>
        <taxon>Euglenozoa</taxon>
        <taxon>Kinetoplastea</taxon>
        <taxon>Metakinetoplastina</taxon>
        <taxon>Trypanosomatida</taxon>
        <taxon>Trypanosomatidae</taxon>
        <taxon>Leishmaniinae</taxon>
        <taxon>Leptomonas</taxon>
    </lineage>
</organism>
<dbReference type="AlphaFoldDB" id="A0A0N0DTD7"/>
<evidence type="ECO:0000256" key="4">
    <source>
        <dbReference type="ARBA" id="ARBA00022741"/>
    </source>
</evidence>
<reference evidence="13 14" key="1">
    <citation type="submission" date="2015-07" db="EMBL/GenBank/DDBJ databases">
        <title>High-quality genome of monoxenous trypanosomatid Leptomonas pyrrhocoris.</title>
        <authorList>
            <person name="Flegontov P."/>
            <person name="Butenko A."/>
            <person name="Firsov S."/>
            <person name="Vlcek C."/>
            <person name="Logacheva M.D."/>
            <person name="Field M."/>
            <person name="Filatov D."/>
            <person name="Flegontova O."/>
            <person name="Gerasimov E."/>
            <person name="Jackson A.P."/>
            <person name="Kelly S."/>
            <person name="Opperdoes F."/>
            <person name="O'Reilly A."/>
            <person name="Votypka J."/>
            <person name="Yurchenko V."/>
            <person name="Lukes J."/>
        </authorList>
    </citation>
    <scope>NUCLEOTIDE SEQUENCE [LARGE SCALE GENOMIC DNA]</scope>
    <source>
        <strain evidence="13">H10</strain>
    </source>
</reference>
<evidence type="ECO:0000259" key="12">
    <source>
        <dbReference type="PROSITE" id="PS50067"/>
    </source>
</evidence>
<dbReference type="PANTHER" id="PTHR47970:SF12">
    <property type="entry name" value="KINESIN FAMILY MEMBER 11"/>
    <property type="match status" value="1"/>
</dbReference>
<dbReference type="SUPFAM" id="SSF52540">
    <property type="entry name" value="P-loop containing nucleoside triphosphate hydrolases"/>
    <property type="match status" value="1"/>
</dbReference>
<evidence type="ECO:0000256" key="3">
    <source>
        <dbReference type="ARBA" id="ARBA00022701"/>
    </source>
</evidence>
<evidence type="ECO:0000256" key="1">
    <source>
        <dbReference type="ARBA" id="ARBA00004245"/>
    </source>
</evidence>
<dbReference type="GO" id="GO:0005524">
    <property type="term" value="F:ATP binding"/>
    <property type="evidence" value="ECO:0007669"/>
    <property type="project" value="UniProtKB-UniRule"/>
</dbReference>
<evidence type="ECO:0000256" key="10">
    <source>
        <dbReference type="SAM" id="Coils"/>
    </source>
</evidence>
<dbReference type="Pfam" id="PF23398">
    <property type="entry name" value="FAZ1_cons"/>
    <property type="match status" value="1"/>
</dbReference>
<proteinExistence type="inferred from homology"/>
<protein>
    <submittedName>
        <fullName evidence="13">Putative kinesin K39</fullName>
    </submittedName>
</protein>
<dbReference type="InterPro" id="IPR036961">
    <property type="entry name" value="Kinesin_motor_dom_sf"/>
</dbReference>
<feature type="binding site" evidence="9">
    <location>
        <begin position="133"/>
        <end position="140"/>
    </location>
    <ligand>
        <name>ATP</name>
        <dbReference type="ChEBI" id="CHEBI:30616"/>
    </ligand>
</feature>
<feature type="non-terminal residue" evidence="13">
    <location>
        <position position="1006"/>
    </location>
</feature>
<feature type="region of interest" description="Disordered" evidence="11">
    <location>
        <begin position="667"/>
        <end position="686"/>
    </location>
</feature>
<feature type="region of interest" description="Disordered" evidence="11">
    <location>
        <begin position="985"/>
        <end position="1006"/>
    </location>
</feature>
<evidence type="ECO:0000256" key="11">
    <source>
        <dbReference type="SAM" id="MobiDB-lite"/>
    </source>
</evidence>
<evidence type="ECO:0000256" key="9">
    <source>
        <dbReference type="PROSITE-ProRule" id="PRU00283"/>
    </source>
</evidence>
<dbReference type="GeneID" id="26907487"/>
<dbReference type="GO" id="GO:0008574">
    <property type="term" value="F:plus-end-directed microtubule motor activity"/>
    <property type="evidence" value="ECO:0007669"/>
    <property type="project" value="TreeGrafter"/>
</dbReference>